<reference evidence="3" key="1">
    <citation type="submission" date="2022-11" db="EMBL/GenBank/DDBJ databases">
        <authorList>
            <person name="Kikuchi T."/>
        </authorList>
    </citation>
    <scope>NUCLEOTIDE SEQUENCE</scope>
    <source>
        <strain evidence="3">PS1010</strain>
    </source>
</reference>
<feature type="signal peptide" evidence="2">
    <location>
        <begin position="1"/>
        <end position="23"/>
    </location>
</feature>
<dbReference type="Proteomes" id="UP001152747">
    <property type="component" value="Unassembled WGS sequence"/>
</dbReference>
<comment type="caution">
    <text evidence="3">The sequence shown here is derived from an EMBL/GenBank/DDBJ whole genome shotgun (WGS) entry which is preliminary data.</text>
</comment>
<proteinExistence type="predicted"/>
<feature type="region of interest" description="Disordered" evidence="1">
    <location>
        <begin position="34"/>
        <end position="55"/>
    </location>
</feature>
<evidence type="ECO:0000313" key="3">
    <source>
        <dbReference type="EMBL" id="CAI5454140.1"/>
    </source>
</evidence>
<dbReference type="AlphaFoldDB" id="A0A9P1J031"/>
<dbReference type="EMBL" id="CANHGI010000006">
    <property type="protein sequence ID" value="CAI5454140.1"/>
    <property type="molecule type" value="Genomic_DNA"/>
</dbReference>
<accession>A0A9P1J031</accession>
<organism evidence="3 4">
    <name type="scientific">Caenorhabditis angaria</name>
    <dbReference type="NCBI Taxonomy" id="860376"/>
    <lineage>
        <taxon>Eukaryota</taxon>
        <taxon>Metazoa</taxon>
        <taxon>Ecdysozoa</taxon>
        <taxon>Nematoda</taxon>
        <taxon>Chromadorea</taxon>
        <taxon>Rhabditida</taxon>
        <taxon>Rhabditina</taxon>
        <taxon>Rhabditomorpha</taxon>
        <taxon>Rhabditoidea</taxon>
        <taxon>Rhabditidae</taxon>
        <taxon>Peloderinae</taxon>
        <taxon>Caenorhabditis</taxon>
    </lineage>
</organism>
<gene>
    <name evidence="3" type="ORF">CAMP_LOCUS16777</name>
</gene>
<evidence type="ECO:0000313" key="4">
    <source>
        <dbReference type="Proteomes" id="UP001152747"/>
    </source>
</evidence>
<sequence length="202" mass="23530">MADASSMWMLFSVLLVIPDPWAPRELIFDDISSDEEDDVEDDQEEESEVEINSEDENGIIWESESEVDIDDRILGAFWNDILEENAQFDIFPRAEDNNNLLNFLAPEQELRVLRFDEIFNFPPIFGDLELNDHINDAEPADEPEVQPGIRRNVSLDNFLADFMTRRRIRELIAAENIDDVFNIEQEIDRVYDGISEDEDDEI</sequence>
<keyword evidence="2" id="KW-0732">Signal</keyword>
<name>A0A9P1J031_9PELO</name>
<protein>
    <submittedName>
        <fullName evidence="3">Uncharacterized protein</fullName>
    </submittedName>
</protein>
<evidence type="ECO:0000256" key="1">
    <source>
        <dbReference type="SAM" id="MobiDB-lite"/>
    </source>
</evidence>
<keyword evidence="4" id="KW-1185">Reference proteome</keyword>
<evidence type="ECO:0000256" key="2">
    <source>
        <dbReference type="SAM" id="SignalP"/>
    </source>
</evidence>
<feature type="chain" id="PRO_5040448771" evidence="2">
    <location>
        <begin position="24"/>
        <end position="202"/>
    </location>
</feature>